<dbReference type="EMBL" id="KN825037">
    <property type="protein sequence ID" value="KIK95513.1"/>
    <property type="molecule type" value="Genomic_DNA"/>
</dbReference>
<keyword evidence="6 8" id="KW-0472">Membrane</keyword>
<keyword evidence="5 8" id="KW-1133">Transmembrane helix</keyword>
<organism evidence="9 10">
    <name type="scientific">Paxillus rubicundulus Ve08.2h10</name>
    <dbReference type="NCBI Taxonomy" id="930991"/>
    <lineage>
        <taxon>Eukaryota</taxon>
        <taxon>Fungi</taxon>
        <taxon>Dikarya</taxon>
        <taxon>Basidiomycota</taxon>
        <taxon>Agaricomycotina</taxon>
        <taxon>Agaricomycetes</taxon>
        <taxon>Agaricomycetidae</taxon>
        <taxon>Boletales</taxon>
        <taxon>Paxilineae</taxon>
        <taxon>Paxillaceae</taxon>
        <taxon>Paxillus</taxon>
    </lineage>
</organism>
<evidence type="ECO:0000256" key="1">
    <source>
        <dbReference type="ARBA" id="ARBA00004141"/>
    </source>
</evidence>
<reference evidence="10" key="2">
    <citation type="submission" date="2015-01" db="EMBL/GenBank/DDBJ databases">
        <title>Evolutionary Origins and Diversification of the Mycorrhizal Mutualists.</title>
        <authorList>
            <consortium name="DOE Joint Genome Institute"/>
            <consortium name="Mycorrhizal Genomics Consortium"/>
            <person name="Kohler A."/>
            <person name="Kuo A."/>
            <person name="Nagy L.G."/>
            <person name="Floudas D."/>
            <person name="Copeland A."/>
            <person name="Barry K.W."/>
            <person name="Cichocki N."/>
            <person name="Veneault-Fourrey C."/>
            <person name="LaButti K."/>
            <person name="Lindquist E.A."/>
            <person name="Lipzen A."/>
            <person name="Lundell T."/>
            <person name="Morin E."/>
            <person name="Murat C."/>
            <person name="Riley R."/>
            <person name="Ohm R."/>
            <person name="Sun H."/>
            <person name="Tunlid A."/>
            <person name="Henrissat B."/>
            <person name="Grigoriev I.V."/>
            <person name="Hibbett D.S."/>
            <person name="Martin F."/>
        </authorList>
    </citation>
    <scope>NUCLEOTIDE SEQUENCE [LARGE SCALE GENOMIC DNA]</scope>
    <source>
        <strain evidence="10">Ve08.2h10</strain>
    </source>
</reference>
<evidence type="ECO:0000256" key="3">
    <source>
        <dbReference type="ARBA" id="ARBA00022496"/>
    </source>
</evidence>
<dbReference type="OrthoDB" id="4364at2759"/>
<dbReference type="InterPro" id="IPR004923">
    <property type="entry name" value="FTR1/Fip1/EfeU"/>
</dbReference>
<evidence type="ECO:0000256" key="2">
    <source>
        <dbReference type="ARBA" id="ARBA00008333"/>
    </source>
</evidence>
<sequence>MTQDLFSLTIFFVVFRETLEAAVIVSVLLSLVEQIVQEHPERLAPTELTLSTSTPPNNSDSAIEQSAARQDSTAQKPILGPHIIRKLRLQVLLGACTGLVIAIALGATFIAIWFTQATNLWSKSEQLWEGIFELIASLMIFVMGITMLKMDRARIKWRVKLQNSFNGHGADRRTKTGRWVLFILPMITVLREGIEAIIFVGGVALGEPAKSIPIAAIVGVVCGLVCGLGIYQFASRTTLKIFLVCMTNLILLIGAGLFSKAAWSFQENAFVQLLGVDVDDAGGTGPGSYDVRGNVWHLDCCSSSTGSWSLFNAVFGWQNSATLGSVLSYVFYWLTVIVVLVYLKFKEGRKKHLGLESANGNSRYQMRERGGVIVAPSIENELEAGPSSQTGSLPPAKIY</sequence>
<feature type="transmembrane region" description="Helical" evidence="8">
    <location>
        <begin position="91"/>
        <end position="115"/>
    </location>
</feature>
<feature type="transmembrane region" description="Helical" evidence="8">
    <location>
        <begin position="127"/>
        <end position="148"/>
    </location>
</feature>
<comment type="subcellular location">
    <subcellularLocation>
        <location evidence="1">Membrane</location>
        <topology evidence="1">Multi-pass membrane protein</topology>
    </subcellularLocation>
</comment>
<dbReference type="Proteomes" id="UP000054538">
    <property type="component" value="Unassembled WGS sequence"/>
</dbReference>
<keyword evidence="3" id="KW-0406">Ion transport</keyword>
<evidence type="ECO:0000256" key="7">
    <source>
        <dbReference type="SAM" id="MobiDB-lite"/>
    </source>
</evidence>
<feature type="transmembrane region" description="Helical" evidence="8">
    <location>
        <begin position="179"/>
        <end position="206"/>
    </location>
</feature>
<keyword evidence="4 8" id="KW-0812">Transmembrane</keyword>
<evidence type="ECO:0000256" key="5">
    <source>
        <dbReference type="ARBA" id="ARBA00022989"/>
    </source>
</evidence>
<feature type="transmembrane region" description="Helical" evidence="8">
    <location>
        <begin position="241"/>
        <end position="263"/>
    </location>
</feature>
<evidence type="ECO:0000313" key="10">
    <source>
        <dbReference type="Proteomes" id="UP000054538"/>
    </source>
</evidence>
<evidence type="ECO:0000256" key="6">
    <source>
        <dbReference type="ARBA" id="ARBA00023136"/>
    </source>
</evidence>
<reference evidence="9 10" key="1">
    <citation type="submission" date="2014-04" db="EMBL/GenBank/DDBJ databases">
        <authorList>
            <consortium name="DOE Joint Genome Institute"/>
            <person name="Kuo A."/>
            <person name="Kohler A."/>
            <person name="Jargeat P."/>
            <person name="Nagy L.G."/>
            <person name="Floudas D."/>
            <person name="Copeland A."/>
            <person name="Barry K.W."/>
            <person name="Cichocki N."/>
            <person name="Veneault-Fourrey C."/>
            <person name="LaButti K."/>
            <person name="Lindquist E.A."/>
            <person name="Lipzen A."/>
            <person name="Lundell T."/>
            <person name="Morin E."/>
            <person name="Murat C."/>
            <person name="Sun H."/>
            <person name="Tunlid A."/>
            <person name="Henrissat B."/>
            <person name="Grigoriev I.V."/>
            <person name="Hibbett D.S."/>
            <person name="Martin F."/>
            <person name="Nordberg H.P."/>
            <person name="Cantor M.N."/>
            <person name="Hua S.X."/>
        </authorList>
    </citation>
    <scope>NUCLEOTIDE SEQUENCE [LARGE SCALE GENOMIC DNA]</scope>
    <source>
        <strain evidence="9 10">Ve08.2h10</strain>
    </source>
</reference>
<feature type="compositionally biased region" description="Low complexity" evidence="7">
    <location>
        <begin position="46"/>
        <end position="56"/>
    </location>
</feature>
<keyword evidence="10" id="KW-1185">Reference proteome</keyword>
<evidence type="ECO:0000313" key="9">
    <source>
        <dbReference type="EMBL" id="KIK95513.1"/>
    </source>
</evidence>
<feature type="region of interest" description="Disordered" evidence="7">
    <location>
        <begin position="46"/>
        <end position="73"/>
    </location>
</feature>
<evidence type="ECO:0000256" key="8">
    <source>
        <dbReference type="SAM" id="Phobius"/>
    </source>
</evidence>
<keyword evidence="3" id="KW-0408">Iron</keyword>
<feature type="compositionally biased region" description="Polar residues" evidence="7">
    <location>
        <begin position="57"/>
        <end position="73"/>
    </location>
</feature>
<proteinExistence type="inferred from homology"/>
<name>A0A0D0DRE1_9AGAM</name>
<feature type="transmembrane region" description="Helical" evidence="8">
    <location>
        <begin position="212"/>
        <end position="234"/>
    </location>
</feature>
<dbReference type="FunCoup" id="A0A0D0DRE1">
    <property type="interactions" value="52"/>
</dbReference>
<dbReference type="STRING" id="930991.A0A0D0DRE1"/>
<dbReference type="AlphaFoldDB" id="A0A0D0DRE1"/>
<dbReference type="PANTHER" id="PTHR31632:SF2">
    <property type="entry name" value="PLASMA MEMBRANE IRON PERMEASE"/>
    <property type="match status" value="1"/>
</dbReference>
<keyword evidence="3" id="KW-0813">Transport</keyword>
<evidence type="ECO:0000256" key="4">
    <source>
        <dbReference type="ARBA" id="ARBA00022692"/>
    </source>
</evidence>
<accession>A0A0D0DRE1</accession>
<evidence type="ECO:0008006" key="11">
    <source>
        <dbReference type="Google" id="ProtNLM"/>
    </source>
</evidence>
<feature type="transmembrane region" description="Helical" evidence="8">
    <location>
        <begin position="6"/>
        <end position="32"/>
    </location>
</feature>
<keyword evidence="3" id="KW-0410">Iron transport</keyword>
<dbReference type="Pfam" id="PF03239">
    <property type="entry name" value="FTR1"/>
    <property type="match status" value="1"/>
</dbReference>
<feature type="transmembrane region" description="Helical" evidence="8">
    <location>
        <begin position="326"/>
        <end position="343"/>
    </location>
</feature>
<dbReference type="PANTHER" id="PTHR31632">
    <property type="entry name" value="IRON TRANSPORTER FTH1"/>
    <property type="match status" value="1"/>
</dbReference>
<protein>
    <recommendedName>
        <fullName evidence="11">Iron permease FTR1</fullName>
    </recommendedName>
</protein>
<dbReference type="HOGENOM" id="CLU_046738_1_1_1"/>
<dbReference type="InParanoid" id="A0A0D0DRE1"/>
<comment type="similarity">
    <text evidence="2">Belongs to the oxidase-dependent Fe transporter (OFeT) (TC 9.A.10.1) family.</text>
</comment>
<dbReference type="GO" id="GO:0033573">
    <property type="term" value="C:high-affinity iron permease complex"/>
    <property type="evidence" value="ECO:0007669"/>
    <property type="project" value="InterPro"/>
</dbReference>
<dbReference type="GO" id="GO:0015093">
    <property type="term" value="F:ferrous iron transmembrane transporter activity"/>
    <property type="evidence" value="ECO:0007669"/>
    <property type="project" value="TreeGrafter"/>
</dbReference>
<gene>
    <name evidence="9" type="ORF">PAXRUDRAFT_826928</name>
</gene>